<dbReference type="InterPro" id="IPR036525">
    <property type="entry name" value="Tubulin/FtsZ_GTPase_sf"/>
</dbReference>
<dbReference type="GO" id="GO:0005200">
    <property type="term" value="F:structural constituent of cytoskeleton"/>
    <property type="evidence" value="ECO:0007669"/>
    <property type="project" value="InterPro"/>
</dbReference>
<sequence>MLWELFCLEHGITPSGKVPSDKTPESVHSILFDEIERKKPVARAVFVDLDHTVVDEVRGGTYTHLFHPDNLITGNGGATNIYAGGRYNLGRYIVDRIRRLADWCDCPQGFLIYYSFGGDTGSGFTSLLMERLSVD</sequence>
<evidence type="ECO:0000313" key="9">
    <source>
        <dbReference type="Proteomes" id="UP000027135"/>
    </source>
</evidence>
<feature type="domain" description="Tubulin/FtsZ GTPase" evidence="7">
    <location>
        <begin position="2"/>
        <end position="134"/>
    </location>
</feature>
<dbReference type="GO" id="GO:0016787">
    <property type="term" value="F:hydrolase activity"/>
    <property type="evidence" value="ECO:0007669"/>
    <property type="project" value="UniProtKB-KW"/>
</dbReference>
<dbReference type="GO" id="GO:0007017">
    <property type="term" value="P:microtubule-based process"/>
    <property type="evidence" value="ECO:0007669"/>
    <property type="project" value="InterPro"/>
</dbReference>
<evidence type="ECO:0000256" key="4">
    <source>
        <dbReference type="ARBA" id="ARBA00022801"/>
    </source>
</evidence>
<protein>
    <submittedName>
        <fullName evidence="8">Tubulin alpha-3 chain</fullName>
    </submittedName>
</protein>
<dbReference type="eggNOG" id="KOG1376">
    <property type="taxonomic scope" value="Eukaryota"/>
</dbReference>
<evidence type="ECO:0000256" key="6">
    <source>
        <dbReference type="ARBA" id="ARBA00049117"/>
    </source>
</evidence>
<proteinExistence type="inferred from homology"/>
<evidence type="ECO:0000256" key="2">
    <source>
        <dbReference type="ARBA" id="ARBA00022701"/>
    </source>
</evidence>
<evidence type="ECO:0000256" key="3">
    <source>
        <dbReference type="ARBA" id="ARBA00022741"/>
    </source>
</evidence>
<keyword evidence="2" id="KW-0493">Microtubule</keyword>
<evidence type="ECO:0000256" key="5">
    <source>
        <dbReference type="ARBA" id="ARBA00023134"/>
    </source>
</evidence>
<dbReference type="STRING" id="136037.A0A067RLE2"/>
<gene>
    <name evidence="8" type="ORF">L798_04140</name>
</gene>
<accession>A0A067RLE2</accession>
<dbReference type="Pfam" id="PF00091">
    <property type="entry name" value="Tubulin"/>
    <property type="match status" value="1"/>
</dbReference>
<dbReference type="InParanoid" id="A0A067RLE2"/>
<dbReference type="EMBL" id="KK852555">
    <property type="protein sequence ID" value="KDR21440.1"/>
    <property type="molecule type" value="Genomic_DNA"/>
</dbReference>
<keyword evidence="3" id="KW-0547">Nucleotide-binding</keyword>
<dbReference type="OMA" id="CHEHAIS"/>
<dbReference type="PRINTS" id="PR01161">
    <property type="entry name" value="TUBULIN"/>
</dbReference>
<organism evidence="8 9">
    <name type="scientific">Zootermopsis nevadensis</name>
    <name type="common">Dampwood termite</name>
    <dbReference type="NCBI Taxonomy" id="136037"/>
    <lineage>
        <taxon>Eukaryota</taxon>
        <taxon>Metazoa</taxon>
        <taxon>Ecdysozoa</taxon>
        <taxon>Arthropoda</taxon>
        <taxon>Hexapoda</taxon>
        <taxon>Insecta</taxon>
        <taxon>Pterygota</taxon>
        <taxon>Neoptera</taxon>
        <taxon>Polyneoptera</taxon>
        <taxon>Dictyoptera</taxon>
        <taxon>Blattodea</taxon>
        <taxon>Blattoidea</taxon>
        <taxon>Termitoidae</taxon>
        <taxon>Termopsidae</taxon>
        <taxon>Zootermopsis</taxon>
    </lineage>
</organism>
<dbReference type="GO" id="GO:0005874">
    <property type="term" value="C:microtubule"/>
    <property type="evidence" value="ECO:0007669"/>
    <property type="project" value="UniProtKB-KW"/>
</dbReference>
<comment type="similarity">
    <text evidence="1">Belongs to the tubulin family.</text>
</comment>
<dbReference type="GO" id="GO:0005525">
    <property type="term" value="F:GTP binding"/>
    <property type="evidence" value="ECO:0007669"/>
    <property type="project" value="UniProtKB-KW"/>
</dbReference>
<keyword evidence="4" id="KW-0378">Hydrolase</keyword>
<dbReference type="Gene3D" id="3.40.50.1440">
    <property type="entry name" value="Tubulin/FtsZ, GTPase domain"/>
    <property type="match status" value="1"/>
</dbReference>
<comment type="catalytic activity">
    <reaction evidence="6">
        <text>GTP + H2O = GDP + phosphate + H(+)</text>
        <dbReference type="Rhea" id="RHEA:19669"/>
        <dbReference type="ChEBI" id="CHEBI:15377"/>
        <dbReference type="ChEBI" id="CHEBI:15378"/>
        <dbReference type="ChEBI" id="CHEBI:37565"/>
        <dbReference type="ChEBI" id="CHEBI:43474"/>
        <dbReference type="ChEBI" id="CHEBI:58189"/>
    </reaction>
    <physiologicalReaction direction="left-to-right" evidence="6">
        <dbReference type="Rhea" id="RHEA:19670"/>
    </physiologicalReaction>
</comment>
<dbReference type="PANTHER" id="PTHR11588">
    <property type="entry name" value="TUBULIN"/>
    <property type="match status" value="1"/>
</dbReference>
<keyword evidence="5" id="KW-0342">GTP-binding</keyword>
<dbReference type="InterPro" id="IPR000217">
    <property type="entry name" value="Tubulin"/>
</dbReference>
<evidence type="ECO:0000259" key="7">
    <source>
        <dbReference type="Pfam" id="PF00091"/>
    </source>
</evidence>
<dbReference type="Proteomes" id="UP000027135">
    <property type="component" value="Unassembled WGS sequence"/>
</dbReference>
<evidence type="ECO:0000313" key="8">
    <source>
        <dbReference type="EMBL" id="KDR21440.1"/>
    </source>
</evidence>
<dbReference type="InterPro" id="IPR003008">
    <property type="entry name" value="Tubulin_FtsZ_GTPase"/>
</dbReference>
<dbReference type="SUPFAM" id="SSF52490">
    <property type="entry name" value="Tubulin nucleotide-binding domain-like"/>
    <property type="match status" value="1"/>
</dbReference>
<dbReference type="AlphaFoldDB" id="A0A067RLE2"/>
<reference evidence="8 9" key="1">
    <citation type="journal article" date="2014" name="Nat. Commun.">
        <title>Molecular traces of alternative social organization in a termite genome.</title>
        <authorList>
            <person name="Terrapon N."/>
            <person name="Li C."/>
            <person name="Robertson H.M."/>
            <person name="Ji L."/>
            <person name="Meng X."/>
            <person name="Booth W."/>
            <person name="Chen Z."/>
            <person name="Childers C.P."/>
            <person name="Glastad K.M."/>
            <person name="Gokhale K."/>
            <person name="Gowin J."/>
            <person name="Gronenberg W."/>
            <person name="Hermansen R.A."/>
            <person name="Hu H."/>
            <person name="Hunt B.G."/>
            <person name="Huylmans A.K."/>
            <person name="Khalil S.M."/>
            <person name="Mitchell R.D."/>
            <person name="Munoz-Torres M.C."/>
            <person name="Mustard J.A."/>
            <person name="Pan H."/>
            <person name="Reese J.T."/>
            <person name="Scharf M.E."/>
            <person name="Sun F."/>
            <person name="Vogel H."/>
            <person name="Xiao J."/>
            <person name="Yang W."/>
            <person name="Yang Z."/>
            <person name="Yang Z."/>
            <person name="Zhou J."/>
            <person name="Zhu J."/>
            <person name="Brent C.S."/>
            <person name="Elsik C.G."/>
            <person name="Goodisman M.A."/>
            <person name="Liberles D.A."/>
            <person name="Roe R.M."/>
            <person name="Vargo E.L."/>
            <person name="Vilcinskas A."/>
            <person name="Wang J."/>
            <person name="Bornberg-Bauer E."/>
            <person name="Korb J."/>
            <person name="Zhang G."/>
            <person name="Liebig J."/>
        </authorList>
    </citation>
    <scope>NUCLEOTIDE SEQUENCE [LARGE SCALE GENOMIC DNA]</scope>
    <source>
        <tissue evidence="8">Whole organism</tissue>
    </source>
</reference>
<dbReference type="PRINTS" id="PR01162">
    <property type="entry name" value="ALPHATUBULIN"/>
</dbReference>
<dbReference type="InterPro" id="IPR002452">
    <property type="entry name" value="Alpha_tubulin"/>
</dbReference>
<keyword evidence="9" id="KW-1185">Reference proteome</keyword>
<evidence type="ECO:0000256" key="1">
    <source>
        <dbReference type="ARBA" id="ARBA00009636"/>
    </source>
</evidence>
<name>A0A067RLE2_ZOONE</name>